<sequence>MMTSLAWLMIYLEGSIKLALTLIEVTSLKLESVQNIQSASPLLSVGLPVYNGAKWIIDAIESILEQSFTDFELIIVDNASTDETEAICRDFAARDTRIKYHRNPDNIGLFKNFDRAFELSTGQYFKWAADSDFCLEHFFEKCIVILDTRPDVVLVYPQAYLLMLDPRGEEIISEYFDDFNLEDERPSERFIKYLNREKINNAMHGIIRSSALRKTSLIRPLPGSDISMVAELTLLGKFVEVPERLFVRRFDAQTSTLLMSKEIAKQRKTPLGASLAQKIDLHTYRFISTCKAPISIAEKWRICFYLMRRFTWLRHKILRKTLWLITLKRQAF</sequence>
<gene>
    <name evidence="2" type="ORF">AX660_18265</name>
</gene>
<reference evidence="3" key="1">
    <citation type="submission" date="2016-02" db="EMBL/GenBank/DDBJ databases">
        <authorList>
            <person name="Schultz-Johansen M."/>
            <person name="Glaring M.A."/>
            <person name="Bech P.K."/>
            <person name="Stougaard P."/>
        </authorList>
    </citation>
    <scope>NUCLEOTIDE SEQUENCE [LARGE SCALE GENOMIC DNA]</scope>
    <source>
        <strain evidence="3">S66</strain>
    </source>
</reference>
<dbReference type="InterPro" id="IPR050834">
    <property type="entry name" value="Glycosyltransf_2"/>
</dbReference>
<dbReference type="Proteomes" id="UP000070299">
    <property type="component" value="Unassembled WGS sequence"/>
</dbReference>
<dbReference type="Gene3D" id="3.90.550.10">
    <property type="entry name" value="Spore Coat Polysaccharide Biosynthesis Protein SpsA, Chain A"/>
    <property type="match status" value="1"/>
</dbReference>
<evidence type="ECO:0000259" key="1">
    <source>
        <dbReference type="Pfam" id="PF00535"/>
    </source>
</evidence>
<name>A0A135ZZC1_9ALTE</name>
<dbReference type="EMBL" id="LSNE01000007">
    <property type="protein sequence ID" value="KXI28314.1"/>
    <property type="molecule type" value="Genomic_DNA"/>
</dbReference>
<dbReference type="SUPFAM" id="SSF53448">
    <property type="entry name" value="Nucleotide-diphospho-sugar transferases"/>
    <property type="match status" value="1"/>
</dbReference>
<dbReference type="PANTHER" id="PTHR43685">
    <property type="entry name" value="GLYCOSYLTRANSFERASE"/>
    <property type="match status" value="1"/>
</dbReference>
<keyword evidence="3" id="KW-1185">Reference proteome</keyword>
<dbReference type="AlphaFoldDB" id="A0A135ZZC1"/>
<dbReference type="InterPro" id="IPR029044">
    <property type="entry name" value="Nucleotide-diphossugar_trans"/>
</dbReference>
<feature type="domain" description="Glycosyltransferase 2-like" evidence="1">
    <location>
        <begin position="44"/>
        <end position="190"/>
    </location>
</feature>
<evidence type="ECO:0000313" key="3">
    <source>
        <dbReference type="Proteomes" id="UP000070299"/>
    </source>
</evidence>
<dbReference type="InterPro" id="IPR001173">
    <property type="entry name" value="Glyco_trans_2-like"/>
</dbReference>
<dbReference type="STRING" id="1799789.AX660_18265"/>
<dbReference type="CDD" id="cd00761">
    <property type="entry name" value="Glyco_tranf_GTA_type"/>
    <property type="match status" value="1"/>
</dbReference>
<dbReference type="PANTHER" id="PTHR43685:SF2">
    <property type="entry name" value="GLYCOSYLTRANSFERASE 2-LIKE DOMAIN-CONTAINING PROTEIN"/>
    <property type="match status" value="1"/>
</dbReference>
<dbReference type="Pfam" id="PF00535">
    <property type="entry name" value="Glycos_transf_2"/>
    <property type="match status" value="1"/>
</dbReference>
<evidence type="ECO:0000313" key="2">
    <source>
        <dbReference type="EMBL" id="KXI28314.1"/>
    </source>
</evidence>
<protein>
    <recommendedName>
        <fullName evidence="1">Glycosyltransferase 2-like domain-containing protein</fullName>
    </recommendedName>
</protein>
<organism evidence="2 3">
    <name type="scientific">Paraglaciecola hydrolytica</name>
    <dbReference type="NCBI Taxonomy" id="1799789"/>
    <lineage>
        <taxon>Bacteria</taxon>
        <taxon>Pseudomonadati</taxon>
        <taxon>Pseudomonadota</taxon>
        <taxon>Gammaproteobacteria</taxon>
        <taxon>Alteromonadales</taxon>
        <taxon>Alteromonadaceae</taxon>
        <taxon>Paraglaciecola</taxon>
    </lineage>
</organism>
<comment type="caution">
    <text evidence="2">The sequence shown here is derived from an EMBL/GenBank/DDBJ whole genome shotgun (WGS) entry which is preliminary data.</text>
</comment>
<accession>A0A135ZZC1</accession>
<proteinExistence type="predicted"/>